<dbReference type="Proteomes" id="UP000037510">
    <property type="component" value="Unassembled WGS sequence"/>
</dbReference>
<reference evidence="2 3" key="1">
    <citation type="journal article" date="2015" name="Genome Biol. Evol.">
        <title>The genome of winter moth (Operophtera brumata) provides a genomic perspective on sexual dimorphism and phenology.</title>
        <authorList>
            <person name="Derks M.F."/>
            <person name="Smit S."/>
            <person name="Salis L."/>
            <person name="Schijlen E."/>
            <person name="Bossers A."/>
            <person name="Mateman C."/>
            <person name="Pijl A.S."/>
            <person name="de Ridder D."/>
            <person name="Groenen M.A."/>
            <person name="Visser M.E."/>
            <person name="Megens H.J."/>
        </authorList>
    </citation>
    <scope>NUCLEOTIDE SEQUENCE [LARGE SCALE GENOMIC DNA]</scope>
    <source>
        <strain evidence="2">WM2013NL</strain>
        <tissue evidence="2">Head and thorax</tissue>
    </source>
</reference>
<dbReference type="PANTHER" id="PTHR46075:SF2">
    <property type="entry name" value="RHO GTPASE ACTIVATING PROTEIN AT 5A, ISOFORM A"/>
    <property type="match status" value="1"/>
</dbReference>
<accession>A0A0L7K3J1</accession>
<name>A0A0L7K3J1_OPEBR</name>
<dbReference type="AlphaFoldDB" id="A0A0L7K3J1"/>
<dbReference type="GO" id="GO:0005096">
    <property type="term" value="F:GTPase activator activity"/>
    <property type="evidence" value="ECO:0007669"/>
    <property type="project" value="UniProtKB-KW"/>
</dbReference>
<evidence type="ECO:0000313" key="2">
    <source>
        <dbReference type="EMBL" id="KOB52778.1"/>
    </source>
</evidence>
<keyword evidence="3" id="KW-1185">Reference proteome</keyword>
<gene>
    <name evidence="2" type="ORF">OBRU01_25976</name>
</gene>
<evidence type="ECO:0000256" key="1">
    <source>
        <dbReference type="ARBA" id="ARBA00022468"/>
    </source>
</evidence>
<evidence type="ECO:0000313" key="3">
    <source>
        <dbReference type="Proteomes" id="UP000037510"/>
    </source>
</evidence>
<feature type="non-terminal residue" evidence="2">
    <location>
        <position position="111"/>
    </location>
</feature>
<dbReference type="EMBL" id="JTDY01011786">
    <property type="protein sequence ID" value="KOB52778.1"/>
    <property type="molecule type" value="Genomic_DNA"/>
</dbReference>
<protein>
    <submittedName>
        <fullName evidence="2">Chimerin</fullName>
    </submittedName>
</protein>
<keyword evidence="1" id="KW-0343">GTPase activation</keyword>
<organism evidence="2 3">
    <name type="scientific">Operophtera brumata</name>
    <name type="common">Winter moth</name>
    <name type="synonym">Phalaena brumata</name>
    <dbReference type="NCBI Taxonomy" id="104452"/>
    <lineage>
        <taxon>Eukaryota</taxon>
        <taxon>Metazoa</taxon>
        <taxon>Ecdysozoa</taxon>
        <taxon>Arthropoda</taxon>
        <taxon>Hexapoda</taxon>
        <taxon>Insecta</taxon>
        <taxon>Pterygota</taxon>
        <taxon>Neoptera</taxon>
        <taxon>Endopterygota</taxon>
        <taxon>Lepidoptera</taxon>
        <taxon>Glossata</taxon>
        <taxon>Ditrysia</taxon>
        <taxon>Geometroidea</taxon>
        <taxon>Geometridae</taxon>
        <taxon>Larentiinae</taxon>
        <taxon>Operophtera</taxon>
    </lineage>
</organism>
<dbReference type="STRING" id="104452.A0A0L7K3J1"/>
<dbReference type="InterPro" id="IPR051854">
    <property type="entry name" value="Rho-type_GAP"/>
</dbReference>
<comment type="caution">
    <text evidence="2">The sequence shown here is derived from an EMBL/GenBank/DDBJ whole genome shotgun (WGS) entry which is preliminary data.</text>
</comment>
<sequence>MYDLVADGLITCHMEVKAHHILEMINSRASYTESPYVTLNRRKLKTLSQQVHQASNKSSPLLNKINKTEQDMSDDIVKKPLDLTPTIEDNPLVIKYSKSHGFKVHTFKGLN</sequence>
<proteinExistence type="predicted"/>
<dbReference type="PANTHER" id="PTHR46075">
    <property type="entry name" value="CHIMERIN FAMILY MEMBER"/>
    <property type="match status" value="1"/>
</dbReference>